<dbReference type="RefSeq" id="WP_011220696.1">
    <property type="nucleotide sequence ID" value="NC_006371.1"/>
</dbReference>
<name>Q6LJQ2_PHOPR</name>
<feature type="transmembrane region" description="Helical" evidence="1">
    <location>
        <begin position="12"/>
        <end position="33"/>
    </location>
</feature>
<reference evidence="4" key="1">
    <citation type="journal article" date="2005" name="Science">
        <title>Life at depth: Photobacterium profundum genome sequence and expression analysis.</title>
        <authorList>
            <person name="Vezzi A."/>
            <person name="Campanaro S."/>
            <person name="D'Angelo M."/>
            <person name="Simonato F."/>
            <person name="Vitulo N."/>
            <person name="Lauro F.M."/>
            <person name="Cestaro A."/>
            <person name="Malacrida G."/>
            <person name="Simionati B."/>
            <person name="Cannata N."/>
            <person name="Romualdi C."/>
            <person name="Bartlett D.H."/>
            <person name="Valle G."/>
        </authorList>
    </citation>
    <scope>NUCLEOTIDE SEQUENCE [LARGE SCALE GENOMIC DNA]</scope>
    <source>
        <strain evidence="4">ATCC BAA-1253 / SS9</strain>
    </source>
</reference>
<protein>
    <recommendedName>
        <fullName evidence="2">TadE-like domain-containing protein</fullName>
    </recommendedName>
</protein>
<dbReference type="Proteomes" id="UP000000593">
    <property type="component" value="Chromosome 2"/>
</dbReference>
<evidence type="ECO:0000256" key="1">
    <source>
        <dbReference type="SAM" id="Phobius"/>
    </source>
</evidence>
<keyword evidence="1" id="KW-0472">Membrane</keyword>
<keyword evidence="1" id="KW-0812">Transmembrane</keyword>
<dbReference type="KEGG" id="ppr:PBPRB0605"/>
<dbReference type="Pfam" id="PF07811">
    <property type="entry name" value="TadE"/>
    <property type="match status" value="1"/>
</dbReference>
<gene>
    <name evidence="3" type="primary">VP2414</name>
    <name evidence="3" type="ordered locus">PBPRB0605</name>
</gene>
<keyword evidence="4" id="KW-1185">Reference proteome</keyword>
<sequence length="162" mass="18061">MKPLTLNKKQHGITIVEFSIVATLFFIIIFAIIEFGRLMFTWHVLNETSRRAARLASVCQVTTNEQADILTAAIIDDVPLPNFTVNNIQIIYLDSNGEKITDSLSDESTFLTIKFVEAKIVDYEINLIIPLATFGVDFSSPSFTTQLPRESLGVTRTGLSDC</sequence>
<evidence type="ECO:0000259" key="2">
    <source>
        <dbReference type="Pfam" id="PF07811"/>
    </source>
</evidence>
<dbReference type="HOGENOM" id="CLU_136271_1_0_6"/>
<keyword evidence="1" id="KW-1133">Transmembrane helix</keyword>
<evidence type="ECO:0000313" key="4">
    <source>
        <dbReference type="Proteomes" id="UP000000593"/>
    </source>
</evidence>
<dbReference type="eggNOG" id="COG4961">
    <property type="taxonomic scope" value="Bacteria"/>
</dbReference>
<dbReference type="AlphaFoldDB" id="Q6LJQ2"/>
<feature type="domain" description="TadE-like" evidence="2">
    <location>
        <begin position="12"/>
        <end position="54"/>
    </location>
</feature>
<evidence type="ECO:0000313" key="3">
    <source>
        <dbReference type="EMBL" id="CAG22478.1"/>
    </source>
</evidence>
<organism evidence="3 4">
    <name type="scientific">Photobacterium profundum (strain SS9)</name>
    <dbReference type="NCBI Taxonomy" id="298386"/>
    <lineage>
        <taxon>Bacteria</taxon>
        <taxon>Pseudomonadati</taxon>
        <taxon>Pseudomonadota</taxon>
        <taxon>Gammaproteobacteria</taxon>
        <taxon>Vibrionales</taxon>
        <taxon>Vibrionaceae</taxon>
        <taxon>Photobacterium</taxon>
    </lineage>
</organism>
<dbReference type="STRING" id="298386.PBPRB0605"/>
<dbReference type="EMBL" id="CR378677">
    <property type="protein sequence ID" value="CAG22478.1"/>
    <property type="molecule type" value="Genomic_DNA"/>
</dbReference>
<dbReference type="InterPro" id="IPR012495">
    <property type="entry name" value="TadE-like_dom"/>
</dbReference>
<proteinExistence type="predicted"/>
<accession>Q6LJQ2</accession>